<reference evidence="2 3" key="1">
    <citation type="submission" date="2016-10" db="EMBL/GenBank/DDBJ databases">
        <authorList>
            <person name="de Groot N.N."/>
        </authorList>
    </citation>
    <scope>NUCLEOTIDE SEQUENCE [LARGE SCALE GENOMIC DNA]</scope>
    <source>
        <strain evidence="2 3">DSM 19113</strain>
    </source>
</reference>
<gene>
    <name evidence="2" type="ORF">SAMN05660453_0561</name>
</gene>
<keyword evidence="1" id="KW-1133">Transmembrane helix</keyword>
<dbReference type="Pfam" id="PF05437">
    <property type="entry name" value="AzlD"/>
    <property type="match status" value="1"/>
</dbReference>
<dbReference type="Proteomes" id="UP000199376">
    <property type="component" value="Unassembled WGS sequence"/>
</dbReference>
<dbReference type="EMBL" id="FOLI01000001">
    <property type="protein sequence ID" value="SFB88639.1"/>
    <property type="molecule type" value="Genomic_DNA"/>
</dbReference>
<keyword evidence="1" id="KW-0472">Membrane</keyword>
<keyword evidence="1" id="KW-0812">Transmembrane</keyword>
<accession>A0A1I1EN76</accession>
<dbReference type="STRING" id="283737.SAMN05660453_0561"/>
<organism evidence="2 3">
    <name type="scientific">Fructobacillus durionis</name>
    <dbReference type="NCBI Taxonomy" id="283737"/>
    <lineage>
        <taxon>Bacteria</taxon>
        <taxon>Bacillati</taxon>
        <taxon>Bacillota</taxon>
        <taxon>Bacilli</taxon>
        <taxon>Lactobacillales</taxon>
        <taxon>Lactobacillaceae</taxon>
        <taxon>Fructobacillus</taxon>
    </lineage>
</organism>
<evidence type="ECO:0000313" key="2">
    <source>
        <dbReference type="EMBL" id="SFB88639.1"/>
    </source>
</evidence>
<feature type="transmembrane region" description="Helical" evidence="1">
    <location>
        <begin position="65"/>
        <end position="83"/>
    </location>
</feature>
<dbReference type="OrthoDB" id="308265at2"/>
<feature type="transmembrane region" description="Helical" evidence="1">
    <location>
        <begin position="7"/>
        <end position="28"/>
    </location>
</feature>
<evidence type="ECO:0000256" key="1">
    <source>
        <dbReference type="SAM" id="Phobius"/>
    </source>
</evidence>
<feature type="transmembrane region" description="Helical" evidence="1">
    <location>
        <begin position="89"/>
        <end position="106"/>
    </location>
</feature>
<sequence>MTFTEQLCTIAIAVLTTMASRFLPFMIFNGKKPTPDFVSYLGNNLPPAILGILVVYCYKSQLLHSSHDTLLAVIAGLLTIGVHLYKKNMLISILVGTLSYVALVYLT</sequence>
<feature type="transmembrane region" description="Helical" evidence="1">
    <location>
        <begin position="40"/>
        <end position="58"/>
    </location>
</feature>
<proteinExistence type="predicted"/>
<dbReference type="PIRSF" id="PIRSF003203">
    <property type="entry name" value="AzlD"/>
    <property type="match status" value="1"/>
</dbReference>
<evidence type="ECO:0000313" key="3">
    <source>
        <dbReference type="Proteomes" id="UP000199376"/>
    </source>
</evidence>
<dbReference type="InterPro" id="IPR008407">
    <property type="entry name" value="Brnchd-chn_aa_trnsp_AzlD"/>
</dbReference>
<name>A0A1I1EN76_9LACO</name>
<protein>
    <submittedName>
        <fullName evidence="2">Branched-chain amino acid transport protein AzlD</fullName>
    </submittedName>
</protein>
<dbReference type="AlphaFoldDB" id="A0A1I1EN76"/>
<keyword evidence="3" id="KW-1185">Reference proteome</keyword>
<dbReference type="RefSeq" id="WP_091501825.1">
    <property type="nucleotide sequence ID" value="NZ_FOLI01000001.1"/>
</dbReference>